<dbReference type="eggNOG" id="COG0470">
    <property type="taxonomic scope" value="Bacteria"/>
</dbReference>
<dbReference type="Pfam" id="PF13177">
    <property type="entry name" value="DNA_pol3_delta2"/>
    <property type="match status" value="1"/>
</dbReference>
<dbReference type="PANTHER" id="PTHR11669">
    <property type="entry name" value="REPLICATION FACTOR C / DNA POLYMERASE III GAMMA-TAU SUBUNIT"/>
    <property type="match status" value="1"/>
</dbReference>
<dbReference type="STRING" id="1122146.IV53_GL000445"/>
<dbReference type="EMBL" id="JQBZ01000025">
    <property type="protein sequence ID" value="KRN88481.1"/>
    <property type="molecule type" value="Genomic_DNA"/>
</dbReference>
<keyword evidence="2" id="KW-1185">Reference proteome</keyword>
<dbReference type="Gene3D" id="3.40.50.300">
    <property type="entry name" value="P-loop containing nucleotide triphosphate hydrolases"/>
    <property type="match status" value="1"/>
</dbReference>
<reference evidence="1 2" key="1">
    <citation type="journal article" date="2015" name="Genome Announc.">
        <title>Expanding the biotechnology potential of lactobacilli through comparative genomics of 213 strains and associated genera.</title>
        <authorList>
            <person name="Sun Z."/>
            <person name="Harris H.M."/>
            <person name="McCann A."/>
            <person name="Guo C."/>
            <person name="Argimon S."/>
            <person name="Zhang W."/>
            <person name="Yang X."/>
            <person name="Jeffery I.B."/>
            <person name="Cooney J.C."/>
            <person name="Kagawa T.F."/>
            <person name="Liu W."/>
            <person name="Song Y."/>
            <person name="Salvetti E."/>
            <person name="Wrobel A."/>
            <person name="Rasinkangas P."/>
            <person name="Parkhill J."/>
            <person name="Rea M.C."/>
            <person name="O'Sullivan O."/>
            <person name="Ritari J."/>
            <person name="Douillard F.P."/>
            <person name="Paul Ross R."/>
            <person name="Yang R."/>
            <person name="Briner A.E."/>
            <person name="Felis G.E."/>
            <person name="de Vos W.M."/>
            <person name="Barrangou R."/>
            <person name="Klaenhammer T.R."/>
            <person name="Caufield P.W."/>
            <person name="Cui Y."/>
            <person name="Zhang H."/>
            <person name="O'Toole P.W."/>
        </authorList>
    </citation>
    <scope>NUCLEOTIDE SEQUENCE [LARGE SCALE GENOMIC DNA]</scope>
    <source>
        <strain evidence="1 2">DSM 22408</strain>
    </source>
</reference>
<dbReference type="FunFam" id="3.40.50.300:FF:001255">
    <property type="entry name" value="DNA polymerase III subunit delta"/>
    <property type="match status" value="1"/>
</dbReference>
<dbReference type="PATRIC" id="fig|1122146.4.peg.457"/>
<dbReference type="RefSeq" id="WP_027106890.1">
    <property type="nucleotide sequence ID" value="NZ_JQBZ01000025.1"/>
</dbReference>
<dbReference type="GO" id="GO:0003887">
    <property type="term" value="F:DNA-directed DNA polymerase activity"/>
    <property type="evidence" value="ECO:0007669"/>
    <property type="project" value="InterPro"/>
</dbReference>
<dbReference type="NCBIfam" id="NF005972">
    <property type="entry name" value="PRK08058.1"/>
    <property type="match status" value="1"/>
</dbReference>
<name>A0A0R2KGI2_9LACO</name>
<dbReference type="InterPro" id="IPR027417">
    <property type="entry name" value="P-loop_NTPase"/>
</dbReference>
<evidence type="ECO:0000313" key="1">
    <source>
        <dbReference type="EMBL" id="KRN88481.1"/>
    </source>
</evidence>
<dbReference type="PANTHER" id="PTHR11669:SF8">
    <property type="entry name" value="DNA POLYMERASE III SUBUNIT DELTA"/>
    <property type="match status" value="1"/>
</dbReference>
<dbReference type="AlphaFoldDB" id="A0A0R2KGI2"/>
<organism evidence="1 2">
    <name type="scientific">Ligilactobacillus ceti DSM 22408</name>
    <dbReference type="NCBI Taxonomy" id="1122146"/>
    <lineage>
        <taxon>Bacteria</taxon>
        <taxon>Bacillati</taxon>
        <taxon>Bacillota</taxon>
        <taxon>Bacilli</taxon>
        <taxon>Lactobacillales</taxon>
        <taxon>Lactobacillaceae</taxon>
        <taxon>Ligilactobacillus</taxon>
    </lineage>
</organism>
<dbReference type="Proteomes" id="UP000051500">
    <property type="component" value="Unassembled WGS sequence"/>
</dbReference>
<sequence length="331" mass="37771">MREQQTALQAEISNHFARLIANKQLVHAYLLTGAKGIGKRELAMWIAQGIFCQENHQGQPCLVCSECQRIQNEQHPDVVMIAPQGLSIKVDQIRYLKAEFSKSGVESKRKIFIIEDAEKMTVNAANSLLKFLEEPSGEVTAFLLTSHLNQILPTIVSRCQLVEVPALTKEQLKAKLTATGNFTKNQVQLLSQLTDSEQAAQELGSKEGFSELVETLWQWFYNILRNKERSFVDVQVSIMPYVNDRQDQELILELISLLARDMMLVKYQRYEEVAFVKYLDKLEDASLHLKPEQIVNGVELVLTTPKQLKMNITLQNILEHLTLKLSECYHS</sequence>
<comment type="caution">
    <text evidence="1">The sequence shown here is derived from an EMBL/GenBank/DDBJ whole genome shotgun (WGS) entry which is preliminary data.</text>
</comment>
<evidence type="ECO:0000313" key="2">
    <source>
        <dbReference type="Proteomes" id="UP000051500"/>
    </source>
</evidence>
<dbReference type="NCBIfam" id="TIGR00678">
    <property type="entry name" value="holB"/>
    <property type="match status" value="1"/>
</dbReference>
<dbReference type="GO" id="GO:0006261">
    <property type="term" value="P:DNA-templated DNA replication"/>
    <property type="evidence" value="ECO:0007669"/>
    <property type="project" value="TreeGrafter"/>
</dbReference>
<dbReference type="InterPro" id="IPR050238">
    <property type="entry name" value="DNA_Rep/Repair_Clamp_Loader"/>
</dbReference>
<proteinExistence type="predicted"/>
<protein>
    <submittedName>
        <fullName evidence="1">DNA polymerase III subunit delta</fullName>
    </submittedName>
</protein>
<dbReference type="InterPro" id="IPR004622">
    <property type="entry name" value="DNA_pol_HolB"/>
</dbReference>
<dbReference type="GO" id="GO:0008408">
    <property type="term" value="F:3'-5' exonuclease activity"/>
    <property type="evidence" value="ECO:0007669"/>
    <property type="project" value="InterPro"/>
</dbReference>
<accession>A0A0R2KGI2</accession>
<dbReference type="OrthoDB" id="9810148at2"/>
<gene>
    <name evidence="1" type="ORF">IV53_GL000445</name>
</gene>
<dbReference type="SUPFAM" id="SSF52540">
    <property type="entry name" value="P-loop containing nucleoside triphosphate hydrolases"/>
    <property type="match status" value="1"/>
</dbReference>